<keyword evidence="2" id="KW-0843">Virulence</keyword>
<dbReference type="GO" id="GO:0071978">
    <property type="term" value="P:bacterial-type flagellum-dependent swarming motility"/>
    <property type="evidence" value="ECO:0007669"/>
    <property type="project" value="TreeGrafter"/>
</dbReference>
<organism evidence="4 5">
    <name type="scientific">Roseateles depolymerans</name>
    <dbReference type="NCBI Taxonomy" id="76731"/>
    <lineage>
        <taxon>Bacteria</taxon>
        <taxon>Pseudomonadati</taxon>
        <taxon>Pseudomonadota</taxon>
        <taxon>Betaproteobacteria</taxon>
        <taxon>Burkholderiales</taxon>
        <taxon>Sphaerotilaceae</taxon>
        <taxon>Roseateles</taxon>
    </lineage>
</organism>
<dbReference type="PANTHER" id="PTHR30034:SF5">
    <property type="entry name" value="SECRETION SYSTEM APPARATUS PROTEIN SSAQ"/>
    <property type="match status" value="1"/>
</dbReference>
<dbReference type="RefSeq" id="WP_170156583.1">
    <property type="nucleotide sequence ID" value="NZ_CP013729.1"/>
</dbReference>
<dbReference type="InterPro" id="IPR036429">
    <property type="entry name" value="SpoA-like_sf"/>
</dbReference>
<reference evidence="4 5" key="1">
    <citation type="submission" date="2015-12" db="EMBL/GenBank/DDBJ databases">
        <title>Complete genome of Roseateles depolymerans KCTC 42856.</title>
        <authorList>
            <person name="Kim K.M."/>
        </authorList>
    </citation>
    <scope>NUCLEOTIDE SEQUENCE [LARGE SCALE GENOMIC DNA]</scope>
    <source>
        <strain evidence="4 5">KCTC 42856</strain>
    </source>
</reference>
<dbReference type="STRING" id="76731.RD2015_3848"/>
<gene>
    <name evidence="4" type="ORF">RD2015_3848</name>
</gene>
<evidence type="ECO:0000313" key="4">
    <source>
        <dbReference type="EMBL" id="ALV08299.1"/>
    </source>
</evidence>
<evidence type="ECO:0000313" key="5">
    <source>
        <dbReference type="Proteomes" id="UP000060699"/>
    </source>
</evidence>
<dbReference type="PANTHER" id="PTHR30034">
    <property type="entry name" value="FLAGELLAR MOTOR SWITCH PROTEIN FLIM"/>
    <property type="match status" value="1"/>
</dbReference>
<dbReference type="KEGG" id="rdp:RD2015_3848"/>
<dbReference type="AlphaFoldDB" id="A0A0U3N814"/>
<dbReference type="InterPro" id="IPR003283">
    <property type="entry name" value="T3SS_OMP_SpaO"/>
</dbReference>
<dbReference type="InterPro" id="IPR001543">
    <property type="entry name" value="FliN-like_C"/>
</dbReference>
<evidence type="ECO:0000259" key="3">
    <source>
        <dbReference type="Pfam" id="PF01052"/>
    </source>
</evidence>
<protein>
    <recommendedName>
        <fullName evidence="3">Flagellar motor switch protein FliN-like C-terminal domain-containing protein</fullName>
    </recommendedName>
</protein>
<accession>A0A0U3N814</accession>
<dbReference type="Pfam" id="PF01052">
    <property type="entry name" value="FliMN_C"/>
    <property type="match status" value="1"/>
</dbReference>
<dbReference type="PRINTS" id="PR01339">
    <property type="entry name" value="TYPE3OMOPROT"/>
</dbReference>
<dbReference type="EMBL" id="CP013729">
    <property type="protein sequence ID" value="ALV08299.1"/>
    <property type="molecule type" value="Genomic_DNA"/>
</dbReference>
<comment type="similarity">
    <text evidence="1">Belongs to the FliN/MopA/SpaO family.</text>
</comment>
<dbReference type="SUPFAM" id="SSF101801">
    <property type="entry name" value="Surface presentation of antigens (SPOA)"/>
    <property type="match status" value="1"/>
</dbReference>
<dbReference type="GO" id="GO:0009306">
    <property type="term" value="P:protein secretion"/>
    <property type="evidence" value="ECO:0007669"/>
    <property type="project" value="InterPro"/>
</dbReference>
<keyword evidence="5" id="KW-1185">Reference proteome</keyword>
<proteinExistence type="inferred from homology"/>
<dbReference type="Gene3D" id="2.30.330.10">
    <property type="entry name" value="SpoA-like"/>
    <property type="match status" value="1"/>
</dbReference>
<dbReference type="GO" id="GO:0050918">
    <property type="term" value="P:positive chemotaxis"/>
    <property type="evidence" value="ECO:0007669"/>
    <property type="project" value="TreeGrafter"/>
</dbReference>
<feature type="domain" description="Flagellar motor switch protein FliN-like C-terminal" evidence="3">
    <location>
        <begin position="288"/>
        <end position="354"/>
    </location>
</feature>
<dbReference type="Proteomes" id="UP000060699">
    <property type="component" value="Chromosome"/>
</dbReference>
<evidence type="ECO:0000256" key="1">
    <source>
        <dbReference type="ARBA" id="ARBA00009226"/>
    </source>
</evidence>
<sequence>MNAPTSGRAAPSARPLSLRRVTGLQARLSRQLSAGLVWPLDDPDLSLRSAELLLLPAPVSDLQAQPFLHLQGRHGPLQLMDASLLTLLTGVQYPPDTPTTVVHELHRLSLARIPPALMECLGGPFHLLETDQAHAATDAGDSPFLPCLLTLTGINDECHTFLLHAQAHTLCEWTAHAGWQRHALDLHAATALPEAVRRLSFSGGLHLGRRPISAARLAAIGVGDALLIPLDGPALKPPAHMLLGSALVNVCQLADDSYVFQGWVVDAPALSNPSHVKAIEKVPTIMDALKVDLDFIVGRLSMTVAELTALNSGRILPLELATPPHVRIVAHGTELGSGELIELDGRLAVEITDWGSRP</sequence>
<name>A0A0U3N814_9BURK</name>
<evidence type="ECO:0000256" key="2">
    <source>
        <dbReference type="ARBA" id="ARBA00023026"/>
    </source>
</evidence>